<keyword evidence="4" id="KW-0997">Cell inner membrane</keyword>
<keyword evidence="7" id="KW-1133">Transmembrane helix</keyword>
<dbReference type="OrthoDB" id="8903554at2"/>
<dbReference type="GO" id="GO:0016042">
    <property type="term" value="P:lipid catabolic process"/>
    <property type="evidence" value="ECO:0007669"/>
    <property type="project" value="UniProtKB-KW"/>
</dbReference>
<evidence type="ECO:0000256" key="5">
    <source>
        <dbReference type="ARBA" id="ARBA00022692"/>
    </source>
</evidence>
<comment type="similarity">
    <text evidence="2">Belongs to the lipase chaperone family.</text>
</comment>
<comment type="caution">
    <text evidence="14">The sequence shown here is derived from an EMBL/GenBank/DDBJ whole genome shotgun (WGS) entry which is preliminary data.</text>
</comment>
<evidence type="ECO:0000256" key="2">
    <source>
        <dbReference type="ARBA" id="ARBA00010358"/>
    </source>
</evidence>
<dbReference type="Pfam" id="PF03280">
    <property type="entry name" value="Lipase_chap"/>
    <property type="match status" value="1"/>
</dbReference>
<proteinExistence type="inferred from homology"/>
<dbReference type="GO" id="GO:0005886">
    <property type="term" value="C:plasma membrane"/>
    <property type="evidence" value="ECO:0007669"/>
    <property type="project" value="UniProtKB-SubCell"/>
</dbReference>
<keyword evidence="13" id="KW-0175">Coiled coil</keyword>
<evidence type="ECO:0000256" key="8">
    <source>
        <dbReference type="ARBA" id="ARBA00023098"/>
    </source>
</evidence>
<evidence type="ECO:0000256" key="9">
    <source>
        <dbReference type="ARBA" id="ARBA00023136"/>
    </source>
</evidence>
<evidence type="ECO:0000256" key="6">
    <source>
        <dbReference type="ARBA" id="ARBA00022963"/>
    </source>
</evidence>
<keyword evidence="5" id="KW-0812">Transmembrane</keyword>
<dbReference type="Proteomes" id="UP000247792">
    <property type="component" value="Unassembled WGS sequence"/>
</dbReference>
<keyword evidence="10" id="KW-0143">Chaperone</keyword>
<evidence type="ECO:0000256" key="10">
    <source>
        <dbReference type="ARBA" id="ARBA00023186"/>
    </source>
</evidence>
<accession>A0A318JDX9</accession>
<dbReference type="InterPro" id="IPR004961">
    <property type="entry name" value="Lipase_chaperone"/>
</dbReference>
<evidence type="ECO:0000256" key="13">
    <source>
        <dbReference type="SAM" id="Coils"/>
    </source>
</evidence>
<dbReference type="AlphaFoldDB" id="A0A318JDX9"/>
<dbReference type="SUPFAM" id="SSF158855">
    <property type="entry name" value="Lipase chaperone-like"/>
    <property type="match status" value="1"/>
</dbReference>
<dbReference type="EMBL" id="QJKB01000012">
    <property type="protein sequence ID" value="PXX38512.1"/>
    <property type="molecule type" value="Genomic_DNA"/>
</dbReference>
<dbReference type="GO" id="GO:0006457">
    <property type="term" value="P:protein folding"/>
    <property type="evidence" value="ECO:0007669"/>
    <property type="project" value="InterPro"/>
</dbReference>
<evidence type="ECO:0000256" key="3">
    <source>
        <dbReference type="ARBA" id="ARBA00022475"/>
    </source>
</evidence>
<name>A0A318JDX9_9BURK</name>
<keyword evidence="15" id="KW-1185">Reference proteome</keyword>
<keyword evidence="3" id="KW-1003">Cell membrane</keyword>
<evidence type="ECO:0000313" key="15">
    <source>
        <dbReference type="Proteomes" id="UP000247792"/>
    </source>
</evidence>
<keyword evidence="8" id="KW-0443">Lipid metabolism</keyword>
<evidence type="ECO:0000256" key="12">
    <source>
        <dbReference type="ARBA" id="ARBA00031542"/>
    </source>
</evidence>
<keyword evidence="9" id="KW-0472">Membrane</keyword>
<evidence type="ECO:0000256" key="7">
    <source>
        <dbReference type="ARBA" id="ARBA00022989"/>
    </source>
</evidence>
<dbReference type="RefSeq" id="WP_110257668.1">
    <property type="nucleotide sequence ID" value="NZ_QJKB01000012.1"/>
</dbReference>
<comment type="subcellular location">
    <subcellularLocation>
        <location evidence="1">Cell inner membrane</location>
        <topology evidence="1">Single-pass membrane protein</topology>
        <orientation evidence="1">Periplasmic side</orientation>
    </subcellularLocation>
</comment>
<dbReference type="GO" id="GO:0051082">
    <property type="term" value="F:unfolded protein binding"/>
    <property type="evidence" value="ECO:0007669"/>
    <property type="project" value="InterPro"/>
</dbReference>
<reference evidence="14 15" key="1">
    <citation type="submission" date="2018-05" db="EMBL/GenBank/DDBJ databases">
        <title>Genomic Encyclopedia of Type Strains, Phase IV (KMG-IV): sequencing the most valuable type-strain genomes for metagenomic binning, comparative biology and taxonomic classification.</title>
        <authorList>
            <person name="Goeker M."/>
        </authorList>
    </citation>
    <scope>NUCLEOTIDE SEQUENCE [LARGE SCALE GENOMIC DNA]</scope>
    <source>
        <strain evidence="14 15">DSM 19792</strain>
    </source>
</reference>
<organism evidence="14 15">
    <name type="scientific">Undibacterium pigrum</name>
    <dbReference type="NCBI Taxonomy" id="401470"/>
    <lineage>
        <taxon>Bacteria</taxon>
        <taxon>Pseudomonadati</taxon>
        <taxon>Pseudomonadota</taxon>
        <taxon>Betaproteobacteria</taxon>
        <taxon>Burkholderiales</taxon>
        <taxon>Oxalobacteraceae</taxon>
        <taxon>Undibacterium</taxon>
    </lineage>
</organism>
<evidence type="ECO:0000256" key="11">
    <source>
        <dbReference type="ARBA" id="ARBA00030948"/>
    </source>
</evidence>
<evidence type="ECO:0000256" key="1">
    <source>
        <dbReference type="ARBA" id="ARBA00004383"/>
    </source>
</evidence>
<protein>
    <recommendedName>
        <fullName evidence="11">Lipase helper protein</fullName>
    </recommendedName>
    <alternativeName>
        <fullName evidence="12">Lipase modulator</fullName>
    </alternativeName>
</protein>
<keyword evidence="6" id="KW-0442">Lipid degradation</keyword>
<evidence type="ECO:0000313" key="14">
    <source>
        <dbReference type="EMBL" id="PXX38512.1"/>
    </source>
</evidence>
<evidence type="ECO:0000256" key="4">
    <source>
        <dbReference type="ARBA" id="ARBA00022519"/>
    </source>
</evidence>
<gene>
    <name evidence="14" type="ORF">DFR42_11224</name>
</gene>
<sequence length="318" mass="36009">MRTANLAFAGATALVVAVFFIFTSLQTEEQSAPIKQRKMDNSFDFVRSFEGTAQDGNLSRDGGSELQVSAELRLLFDYYLTATGEKQLPEIRAEIERVLDQKLSAQAALQAKNLLARYIQYKQALVSVETNAQNISMNKTSMAAAARQRWSAMQQTRQRFFSEKENQAMFGFDDAYDMDALNRMDVAENTSLNPEQKQAQLQALDDALPAALREEKNAPYQVIRLEEQASQLRANGASDADIYNMRATATSPEAATRLAEVDREEAIWKARIQQYQEQKNKLNTEMAFHSATEKQAALDQVRKQYFNADEQRRLPAYE</sequence>
<feature type="coiled-coil region" evidence="13">
    <location>
        <begin position="258"/>
        <end position="292"/>
    </location>
</feature>